<dbReference type="Proteomes" id="UP000198960">
    <property type="component" value="Unassembled WGS sequence"/>
</dbReference>
<dbReference type="STRING" id="673521.SAMN05660991_00957"/>
<sequence length="196" mass="20509">MTGSELRRAAAAARELLATVPDGTARVPAMDDDVAGVTAHVTGCLVWYAQDLAAGPERADGFTLARRGEAGLPELVRQQAAAAEVLARTVEGAAPGDRGWHDWGRPDAAGFAAMGAAELLLHAGDVAAALGLPWAPPADLADAVLVRLFPWAPSDADPVAALRWATGRGELPGLESVHSWRWHCSPLEEWDGSRAL</sequence>
<keyword evidence="2" id="KW-1185">Reference proteome</keyword>
<gene>
    <name evidence="1" type="ORF">SAMN05660991_00957</name>
</gene>
<organism evidence="1 2">
    <name type="scientific">Trujillonella endophytica</name>
    <dbReference type="NCBI Taxonomy" id="673521"/>
    <lineage>
        <taxon>Bacteria</taxon>
        <taxon>Bacillati</taxon>
        <taxon>Actinomycetota</taxon>
        <taxon>Actinomycetes</taxon>
        <taxon>Geodermatophilales</taxon>
        <taxon>Geodermatophilaceae</taxon>
        <taxon>Trujillonella</taxon>
    </lineage>
</organism>
<reference evidence="2" key="1">
    <citation type="submission" date="2016-10" db="EMBL/GenBank/DDBJ databases">
        <authorList>
            <person name="Varghese N."/>
            <person name="Submissions S."/>
        </authorList>
    </citation>
    <scope>NUCLEOTIDE SEQUENCE [LARGE SCALE GENOMIC DNA]</scope>
    <source>
        <strain evidence="2">DSM 45413</strain>
    </source>
</reference>
<name>A0A1H8R2C7_9ACTN</name>
<dbReference type="RefSeq" id="WP_091940649.1">
    <property type="nucleotide sequence ID" value="NZ_FOEE01000002.1"/>
</dbReference>
<evidence type="ECO:0008006" key="3">
    <source>
        <dbReference type="Google" id="ProtNLM"/>
    </source>
</evidence>
<proteinExistence type="predicted"/>
<dbReference type="EMBL" id="FOEE01000002">
    <property type="protein sequence ID" value="SEO60625.1"/>
    <property type="molecule type" value="Genomic_DNA"/>
</dbReference>
<dbReference type="AlphaFoldDB" id="A0A1H8R2C7"/>
<accession>A0A1H8R2C7</accession>
<dbReference type="OrthoDB" id="4453346at2"/>
<protein>
    <recommendedName>
        <fullName evidence="3">Mycothiol maleylpyruvate isomerase N-terminal domain-containing protein</fullName>
    </recommendedName>
</protein>
<evidence type="ECO:0000313" key="1">
    <source>
        <dbReference type="EMBL" id="SEO60625.1"/>
    </source>
</evidence>
<evidence type="ECO:0000313" key="2">
    <source>
        <dbReference type="Proteomes" id="UP000198960"/>
    </source>
</evidence>